<name>A0ABD6AGI1_9EURY</name>
<dbReference type="EMBL" id="JBHTBL010000001">
    <property type="protein sequence ID" value="MFC7323052.1"/>
    <property type="molecule type" value="Genomic_DNA"/>
</dbReference>
<sequence>MSAVPMAGTGDGPRPDPTTFTRDATDRLARDRPATDRAANDRSATERPVEDAAE</sequence>
<gene>
    <name evidence="2" type="ORF">ACFQMF_00505</name>
</gene>
<dbReference type="AlphaFoldDB" id="A0ABD6AGI1"/>
<feature type="compositionally biased region" description="Basic and acidic residues" evidence="1">
    <location>
        <begin position="23"/>
        <end position="54"/>
    </location>
</feature>
<proteinExistence type="predicted"/>
<reference evidence="2 3" key="1">
    <citation type="journal article" date="2019" name="Int. J. Syst. Evol. Microbiol.">
        <title>The Global Catalogue of Microorganisms (GCM) 10K type strain sequencing project: providing services to taxonomists for standard genome sequencing and annotation.</title>
        <authorList>
            <consortium name="The Broad Institute Genomics Platform"/>
            <consortium name="The Broad Institute Genome Sequencing Center for Infectious Disease"/>
            <person name="Wu L."/>
            <person name="Ma J."/>
        </authorList>
    </citation>
    <scope>NUCLEOTIDE SEQUENCE [LARGE SCALE GENOMIC DNA]</scope>
    <source>
        <strain evidence="2 3">CGMCC 1.12554</strain>
    </source>
</reference>
<dbReference type="RefSeq" id="WP_256407822.1">
    <property type="nucleotide sequence ID" value="NZ_JANHDN010000002.1"/>
</dbReference>
<comment type="caution">
    <text evidence="2">The sequence shown here is derived from an EMBL/GenBank/DDBJ whole genome shotgun (WGS) entry which is preliminary data.</text>
</comment>
<evidence type="ECO:0000313" key="2">
    <source>
        <dbReference type="EMBL" id="MFC7323052.1"/>
    </source>
</evidence>
<dbReference type="Proteomes" id="UP001596545">
    <property type="component" value="Unassembled WGS sequence"/>
</dbReference>
<feature type="region of interest" description="Disordered" evidence="1">
    <location>
        <begin position="1"/>
        <end position="54"/>
    </location>
</feature>
<organism evidence="2 3">
    <name type="scientific">Halorubrum rutilum</name>
    <dbReference type="NCBI Taxonomy" id="1364933"/>
    <lineage>
        <taxon>Archaea</taxon>
        <taxon>Methanobacteriati</taxon>
        <taxon>Methanobacteriota</taxon>
        <taxon>Stenosarchaea group</taxon>
        <taxon>Halobacteria</taxon>
        <taxon>Halobacteriales</taxon>
        <taxon>Haloferacaceae</taxon>
        <taxon>Halorubrum</taxon>
    </lineage>
</organism>
<protein>
    <submittedName>
        <fullName evidence="2">Uncharacterized protein</fullName>
    </submittedName>
</protein>
<evidence type="ECO:0000313" key="3">
    <source>
        <dbReference type="Proteomes" id="UP001596545"/>
    </source>
</evidence>
<keyword evidence="3" id="KW-1185">Reference proteome</keyword>
<accession>A0ABD6AGI1</accession>
<evidence type="ECO:0000256" key="1">
    <source>
        <dbReference type="SAM" id="MobiDB-lite"/>
    </source>
</evidence>